<protein>
    <recommendedName>
        <fullName evidence="2">HTH psq-type domain-containing protein</fullName>
    </recommendedName>
</protein>
<evidence type="ECO:0000259" key="2">
    <source>
        <dbReference type="Pfam" id="PF05225"/>
    </source>
</evidence>
<evidence type="ECO:0000313" key="4">
    <source>
        <dbReference type="Proteomes" id="UP000835052"/>
    </source>
</evidence>
<dbReference type="AlphaFoldDB" id="A0A8S1GV63"/>
<dbReference type="Pfam" id="PF05225">
    <property type="entry name" value="HTH_psq"/>
    <property type="match status" value="1"/>
</dbReference>
<feature type="domain" description="HTH psq-type" evidence="2">
    <location>
        <begin position="25"/>
        <end position="60"/>
    </location>
</feature>
<dbReference type="SUPFAM" id="SSF46689">
    <property type="entry name" value="Homeodomain-like"/>
    <property type="match status" value="1"/>
</dbReference>
<accession>A0A8S1GV63</accession>
<dbReference type="Gene3D" id="1.10.10.60">
    <property type="entry name" value="Homeodomain-like"/>
    <property type="match status" value="1"/>
</dbReference>
<comment type="caution">
    <text evidence="3">The sequence shown here is derived from an EMBL/GenBank/DDBJ whole genome shotgun (WGS) entry which is preliminary data.</text>
</comment>
<comment type="subcellular location">
    <subcellularLocation>
        <location evidence="1">Nucleus</location>
    </subcellularLocation>
</comment>
<evidence type="ECO:0000256" key="1">
    <source>
        <dbReference type="ARBA" id="ARBA00004123"/>
    </source>
</evidence>
<proteinExistence type="predicted"/>
<sequence length="157" mass="17572">MPYKFAQRDPLTGEIIKTRKAYSATNLLNAMRDVVTGRLSVTEASVAHKVPRSTVFRRLKKARDEQLRSMGIAEETPSTSKPRPIVVVQPWMKLPIKLDNPPPGKEWEKNDSAVDACHPEEEVWQDSDENTANAPPTQILLIPNATVSPVQFSVNRS</sequence>
<dbReference type="InterPro" id="IPR007889">
    <property type="entry name" value="HTH_Psq"/>
</dbReference>
<keyword evidence="4" id="KW-1185">Reference proteome</keyword>
<organism evidence="3 4">
    <name type="scientific">Caenorhabditis auriculariae</name>
    <dbReference type="NCBI Taxonomy" id="2777116"/>
    <lineage>
        <taxon>Eukaryota</taxon>
        <taxon>Metazoa</taxon>
        <taxon>Ecdysozoa</taxon>
        <taxon>Nematoda</taxon>
        <taxon>Chromadorea</taxon>
        <taxon>Rhabditida</taxon>
        <taxon>Rhabditina</taxon>
        <taxon>Rhabditomorpha</taxon>
        <taxon>Rhabditoidea</taxon>
        <taxon>Rhabditidae</taxon>
        <taxon>Peloderinae</taxon>
        <taxon>Caenorhabditis</taxon>
    </lineage>
</organism>
<reference evidence="3" key="1">
    <citation type="submission" date="2020-10" db="EMBL/GenBank/DDBJ databases">
        <authorList>
            <person name="Kikuchi T."/>
        </authorList>
    </citation>
    <scope>NUCLEOTIDE SEQUENCE</scope>
    <source>
        <strain evidence="3">NKZ352</strain>
    </source>
</reference>
<gene>
    <name evidence="3" type="ORF">CAUJ_LOCUS2820</name>
</gene>
<dbReference type="EMBL" id="CAJGYM010000005">
    <property type="protein sequence ID" value="CAD6186901.1"/>
    <property type="molecule type" value="Genomic_DNA"/>
</dbReference>
<name>A0A8S1GV63_9PELO</name>
<dbReference type="InterPro" id="IPR009057">
    <property type="entry name" value="Homeodomain-like_sf"/>
</dbReference>
<evidence type="ECO:0000313" key="3">
    <source>
        <dbReference type="EMBL" id="CAD6186901.1"/>
    </source>
</evidence>
<dbReference type="GO" id="GO:0003677">
    <property type="term" value="F:DNA binding"/>
    <property type="evidence" value="ECO:0007669"/>
    <property type="project" value="InterPro"/>
</dbReference>
<dbReference type="Proteomes" id="UP000835052">
    <property type="component" value="Unassembled WGS sequence"/>
</dbReference>
<dbReference type="GO" id="GO:0005634">
    <property type="term" value="C:nucleus"/>
    <property type="evidence" value="ECO:0007669"/>
    <property type="project" value="UniProtKB-SubCell"/>
</dbReference>